<keyword evidence="2" id="KW-0378">Hydrolase</keyword>
<dbReference type="GO" id="GO:0052689">
    <property type="term" value="F:carboxylic ester hydrolase activity"/>
    <property type="evidence" value="ECO:0007669"/>
    <property type="project" value="TreeGrafter"/>
</dbReference>
<sequence>MKSGINIFILFIFSSLFSIAQLPEQLVMVQIAPENPGWNYKTGEKVKFNVQITKNRLPMENVQLRYELSYDMMPAFKKDTVVLKDGKMQINGGTMKVPGFLRCMVYASLDGKEYEGRATAGFEPEKILPTTQMPADFDQFWTSAIQYNSRLPLNLNMRLLPERSNSKVNVFEIDFQNYHEGGKMYGILCMPKKPGKYPALLRVPGAGIRSYAGHVPGAENGYITLDLGIHGIPVTMENFVYENLGKGALFNYQYIGWENRDKVYYKRVYLGCMKAVDVIFSLPEFDGENLVVQGGSQGGALSIVTGALDKRVKGVIAVFPALCDLTGVLHGRASGWPAIFSDTNEPVSLRELKAKNTQYYDVVNFARKLTTPAFFSFGYNDMVCPPTSMFSAYNVVTAPKTIMLVPETAHYAFSEQWNNSWKWWVNLIRK</sequence>
<dbReference type="SUPFAM" id="SSF53474">
    <property type="entry name" value="alpha/beta-Hydrolases"/>
    <property type="match status" value="1"/>
</dbReference>
<dbReference type="EC" id="3.1.1.-" evidence="2"/>
<name>A0A644WN37_9ZZZZ</name>
<dbReference type="AlphaFoldDB" id="A0A644WN37"/>
<proteinExistence type="predicted"/>
<dbReference type="InterPro" id="IPR008391">
    <property type="entry name" value="AXE1_dom"/>
</dbReference>
<gene>
    <name evidence="2" type="primary">axe7A_2</name>
    <name evidence="2" type="ORF">SDC9_51603</name>
</gene>
<protein>
    <submittedName>
        <fullName evidence="2">Acetyl esterase Axe7A</fullName>
        <ecNumber evidence="2">3.1.1.-</ecNumber>
    </submittedName>
</protein>
<evidence type="ECO:0000313" key="2">
    <source>
        <dbReference type="EMBL" id="MPM05315.1"/>
    </source>
</evidence>
<dbReference type="InterPro" id="IPR039069">
    <property type="entry name" value="CE7"/>
</dbReference>
<reference evidence="2" key="1">
    <citation type="submission" date="2019-08" db="EMBL/GenBank/DDBJ databases">
        <authorList>
            <person name="Kucharzyk K."/>
            <person name="Murdoch R.W."/>
            <person name="Higgins S."/>
            <person name="Loffler F."/>
        </authorList>
    </citation>
    <scope>NUCLEOTIDE SEQUENCE</scope>
</reference>
<dbReference type="InterPro" id="IPR029058">
    <property type="entry name" value="AB_hydrolase_fold"/>
</dbReference>
<dbReference type="Pfam" id="PF05448">
    <property type="entry name" value="AXE1"/>
    <property type="match status" value="1"/>
</dbReference>
<dbReference type="GO" id="GO:0005976">
    <property type="term" value="P:polysaccharide metabolic process"/>
    <property type="evidence" value="ECO:0007669"/>
    <property type="project" value="TreeGrafter"/>
</dbReference>
<organism evidence="2">
    <name type="scientific">bioreactor metagenome</name>
    <dbReference type="NCBI Taxonomy" id="1076179"/>
    <lineage>
        <taxon>unclassified sequences</taxon>
        <taxon>metagenomes</taxon>
        <taxon>ecological metagenomes</taxon>
    </lineage>
</organism>
<feature type="domain" description="Acetyl xylan esterase" evidence="1">
    <location>
        <begin position="129"/>
        <end position="422"/>
    </location>
</feature>
<evidence type="ECO:0000259" key="1">
    <source>
        <dbReference type="Pfam" id="PF05448"/>
    </source>
</evidence>
<dbReference type="PANTHER" id="PTHR40111:SF1">
    <property type="entry name" value="CEPHALOSPORIN-C DEACETYLASE"/>
    <property type="match status" value="1"/>
</dbReference>
<dbReference type="PANTHER" id="PTHR40111">
    <property type="entry name" value="CEPHALOSPORIN-C DEACETYLASE"/>
    <property type="match status" value="1"/>
</dbReference>
<dbReference type="EMBL" id="VSSQ01001120">
    <property type="protein sequence ID" value="MPM05315.1"/>
    <property type="molecule type" value="Genomic_DNA"/>
</dbReference>
<dbReference type="Gene3D" id="3.40.50.1820">
    <property type="entry name" value="alpha/beta hydrolase"/>
    <property type="match status" value="1"/>
</dbReference>
<comment type="caution">
    <text evidence="2">The sequence shown here is derived from an EMBL/GenBank/DDBJ whole genome shotgun (WGS) entry which is preliminary data.</text>
</comment>
<accession>A0A644WN37</accession>